<dbReference type="Gene3D" id="1.10.565.10">
    <property type="entry name" value="Retinoid X Receptor"/>
    <property type="match status" value="1"/>
</dbReference>
<dbReference type="GO" id="GO:0032922">
    <property type="term" value="P:circadian regulation of gene expression"/>
    <property type="evidence" value="ECO:0007669"/>
    <property type="project" value="Ensembl"/>
</dbReference>
<gene>
    <name evidence="11" type="primary">NR0B2</name>
</gene>
<keyword evidence="5" id="KW-0678">Repressor</keyword>
<dbReference type="SMART" id="SM00430">
    <property type="entry name" value="HOLI"/>
    <property type="match status" value="1"/>
</dbReference>
<dbReference type="GO" id="GO:0005654">
    <property type="term" value="C:nucleoplasm"/>
    <property type="evidence" value="ECO:0007669"/>
    <property type="project" value="Ensembl"/>
</dbReference>
<dbReference type="InterPro" id="IPR000536">
    <property type="entry name" value="Nucl_hrmn_rcpt_lig-bd"/>
</dbReference>
<evidence type="ECO:0000256" key="8">
    <source>
        <dbReference type="ARBA" id="ARBA00023170"/>
    </source>
</evidence>
<dbReference type="GO" id="GO:0140416">
    <property type="term" value="F:transcription regulator inhibitor activity"/>
    <property type="evidence" value="ECO:0007669"/>
    <property type="project" value="Ensembl"/>
</dbReference>
<dbReference type="PRINTS" id="PR00398">
    <property type="entry name" value="STRDHORMONER"/>
</dbReference>
<dbReference type="GO" id="GO:0042803">
    <property type="term" value="F:protein homodimerization activity"/>
    <property type="evidence" value="ECO:0007669"/>
    <property type="project" value="Ensembl"/>
</dbReference>
<dbReference type="SUPFAM" id="SSF48508">
    <property type="entry name" value="Nuclear receptor ligand-binding domain"/>
    <property type="match status" value="1"/>
</dbReference>
<evidence type="ECO:0000256" key="6">
    <source>
        <dbReference type="ARBA" id="ARBA00023015"/>
    </source>
</evidence>
<evidence type="ECO:0000256" key="7">
    <source>
        <dbReference type="ARBA" id="ARBA00023163"/>
    </source>
</evidence>
<evidence type="ECO:0000313" key="12">
    <source>
        <dbReference type="Proteomes" id="UP000694559"/>
    </source>
</evidence>
<keyword evidence="7" id="KW-0804">Transcription</keyword>
<accession>A0A8C6XF56</accession>
<protein>
    <submittedName>
        <fullName evidence="11">Nuclear receptor subfamily 0 group B member 2</fullName>
    </submittedName>
</protein>
<dbReference type="InterPro" id="IPR035500">
    <property type="entry name" value="NHR-like_dom_sf"/>
</dbReference>
<comment type="subcellular location">
    <subcellularLocation>
        <location evidence="2">Cytoplasm</location>
    </subcellularLocation>
    <subcellularLocation>
        <location evidence="1">Nucleus</location>
    </subcellularLocation>
</comment>
<name>A0A8C6XF56_NAJNA</name>
<keyword evidence="6" id="KW-0805">Transcription regulation</keyword>
<reference evidence="11" key="1">
    <citation type="submission" date="2025-08" db="UniProtKB">
        <authorList>
            <consortium name="Ensembl"/>
        </authorList>
    </citation>
    <scope>IDENTIFICATION</scope>
</reference>
<dbReference type="GO" id="GO:0007219">
    <property type="term" value="P:Notch signaling pathway"/>
    <property type="evidence" value="ECO:0007669"/>
    <property type="project" value="Ensembl"/>
</dbReference>
<dbReference type="Ensembl" id="ENSNNAT00000014156.1">
    <property type="protein sequence ID" value="ENSNNAP00000013515.1"/>
    <property type="gene ID" value="ENSNNAG00000009091.1"/>
</dbReference>
<reference evidence="11" key="2">
    <citation type="submission" date="2025-09" db="UniProtKB">
        <authorList>
            <consortium name="Ensembl"/>
        </authorList>
    </citation>
    <scope>IDENTIFICATION</scope>
</reference>
<dbReference type="OrthoDB" id="9926883at2759"/>
<dbReference type="GeneTree" id="ENSGT00390000015719"/>
<evidence type="ECO:0000256" key="9">
    <source>
        <dbReference type="ARBA" id="ARBA00023242"/>
    </source>
</evidence>
<evidence type="ECO:0000256" key="4">
    <source>
        <dbReference type="ARBA" id="ARBA00022490"/>
    </source>
</evidence>
<comment type="similarity">
    <text evidence="3">Belongs to the nuclear hormone receptor family. NR0 subfamily.</text>
</comment>
<evidence type="ECO:0000313" key="11">
    <source>
        <dbReference type="Ensembl" id="ENSNNAP00000013515.1"/>
    </source>
</evidence>
<sequence>MECEKCPCHHENSGNAILYTLLSENLTHHKGSRGSSQQRCLCPKRRAVCLQTPQATCQAASDVLVKTISFMKNLPSFQLLPWEDQLLLLDSCWVPLFLLGLVQETVTFEVTETPVPSMLERILLDGQCKRQELQRVQPTLASVQRLQRCLNSFWSLDLSPKEYAYLKGAILFNPDIPGLRASSYIESLQREAQQALQQVLVLLHLEDQGRFARVLLSSSSLRSIPPTLITDLFFEPIIGKTDILELLIEMLKKESGGLSEYNQPLPVPKKTRICI</sequence>
<evidence type="ECO:0000256" key="5">
    <source>
        <dbReference type="ARBA" id="ARBA00022491"/>
    </source>
</evidence>
<dbReference type="AlphaFoldDB" id="A0A8C6XF56"/>
<dbReference type="GO" id="GO:0000122">
    <property type="term" value="P:negative regulation of transcription by RNA polymerase II"/>
    <property type="evidence" value="ECO:0007669"/>
    <property type="project" value="TreeGrafter"/>
</dbReference>
<proteinExistence type="inferred from homology"/>
<dbReference type="GO" id="GO:0045893">
    <property type="term" value="P:positive regulation of DNA-templated transcription"/>
    <property type="evidence" value="ECO:0007669"/>
    <property type="project" value="Ensembl"/>
</dbReference>
<evidence type="ECO:0000256" key="3">
    <source>
        <dbReference type="ARBA" id="ARBA00006647"/>
    </source>
</evidence>
<keyword evidence="9" id="KW-0539">Nucleus</keyword>
<keyword evidence="4" id="KW-0963">Cytoplasm</keyword>
<dbReference type="GO" id="GO:0003714">
    <property type="term" value="F:transcription corepressor activity"/>
    <property type="evidence" value="ECO:0007669"/>
    <property type="project" value="Ensembl"/>
</dbReference>
<dbReference type="PANTHER" id="PTHR24081:SF0">
    <property type="entry name" value="NUCLEAR RECEPTOR SUBFAMILY 0 GROUP B MEMBER 2"/>
    <property type="match status" value="1"/>
</dbReference>
<dbReference type="FunFam" id="1.10.565.10:FF:000031">
    <property type="entry name" value="Nuclear receptor subfamily 0 group B member 1"/>
    <property type="match status" value="1"/>
</dbReference>
<dbReference type="GO" id="GO:0010628">
    <property type="term" value="P:positive regulation of gene expression"/>
    <property type="evidence" value="ECO:0007669"/>
    <property type="project" value="Ensembl"/>
</dbReference>
<dbReference type="PANTHER" id="PTHR24081">
    <property type="entry name" value="NUCLEAR RECEPTOR SUBFAMILY 0 GROUP B"/>
    <property type="match status" value="1"/>
</dbReference>
<dbReference type="GO" id="GO:0005737">
    <property type="term" value="C:cytoplasm"/>
    <property type="evidence" value="ECO:0007669"/>
    <property type="project" value="UniProtKB-SubCell"/>
</dbReference>
<organism evidence="11 12">
    <name type="scientific">Naja naja</name>
    <name type="common">Indian cobra</name>
    <dbReference type="NCBI Taxonomy" id="35670"/>
    <lineage>
        <taxon>Eukaryota</taxon>
        <taxon>Metazoa</taxon>
        <taxon>Chordata</taxon>
        <taxon>Craniata</taxon>
        <taxon>Vertebrata</taxon>
        <taxon>Euteleostomi</taxon>
        <taxon>Lepidosauria</taxon>
        <taxon>Squamata</taxon>
        <taxon>Bifurcata</taxon>
        <taxon>Unidentata</taxon>
        <taxon>Episquamata</taxon>
        <taxon>Toxicofera</taxon>
        <taxon>Serpentes</taxon>
        <taxon>Colubroidea</taxon>
        <taxon>Elapidae</taxon>
        <taxon>Elapinae</taxon>
        <taxon>Naja</taxon>
    </lineage>
</organism>
<dbReference type="Pfam" id="PF00104">
    <property type="entry name" value="Hormone_recep"/>
    <property type="match status" value="1"/>
</dbReference>
<keyword evidence="12" id="KW-1185">Reference proteome</keyword>
<dbReference type="GO" id="GO:0000785">
    <property type="term" value="C:chromatin"/>
    <property type="evidence" value="ECO:0007669"/>
    <property type="project" value="Ensembl"/>
</dbReference>
<dbReference type="GO" id="GO:0019904">
    <property type="term" value="F:protein domain specific binding"/>
    <property type="evidence" value="ECO:0007669"/>
    <property type="project" value="Ensembl"/>
</dbReference>
<evidence type="ECO:0000259" key="10">
    <source>
        <dbReference type="PROSITE" id="PS51843"/>
    </source>
</evidence>
<dbReference type="PROSITE" id="PS51843">
    <property type="entry name" value="NR_LBD"/>
    <property type="match status" value="1"/>
</dbReference>
<dbReference type="OMA" id="FFRPIVG"/>
<dbReference type="InterPro" id="IPR033544">
    <property type="entry name" value="NR0B1/2"/>
</dbReference>
<evidence type="ECO:0000256" key="1">
    <source>
        <dbReference type="ARBA" id="ARBA00004123"/>
    </source>
</evidence>
<dbReference type="InterPro" id="IPR001723">
    <property type="entry name" value="Nuclear_hrmn_rcpt"/>
</dbReference>
<evidence type="ECO:0000256" key="2">
    <source>
        <dbReference type="ARBA" id="ARBA00004496"/>
    </source>
</evidence>
<feature type="domain" description="NR LBD" evidence="10">
    <location>
        <begin position="13"/>
        <end position="254"/>
    </location>
</feature>
<dbReference type="Proteomes" id="UP000694559">
    <property type="component" value="Unplaced"/>
</dbReference>
<keyword evidence="8" id="KW-0675">Receptor</keyword>
<dbReference type="GO" id="GO:0010629">
    <property type="term" value="P:negative regulation of gene expression"/>
    <property type="evidence" value="ECO:0007669"/>
    <property type="project" value="Ensembl"/>
</dbReference>